<dbReference type="AlphaFoldDB" id="A0A4Y9Z8L4"/>
<dbReference type="PROSITE" id="PS00624">
    <property type="entry name" value="GMC_OXRED_2"/>
    <property type="match status" value="1"/>
</dbReference>
<dbReference type="Gene3D" id="3.30.560.10">
    <property type="entry name" value="Glucose Oxidase, domain 3"/>
    <property type="match status" value="2"/>
</dbReference>
<dbReference type="SUPFAM" id="SSF51905">
    <property type="entry name" value="FAD/NAD(P)-binding domain"/>
    <property type="match status" value="1"/>
</dbReference>
<dbReference type="Pfam" id="PF05199">
    <property type="entry name" value="GMC_oxred_C"/>
    <property type="match status" value="1"/>
</dbReference>
<dbReference type="PANTHER" id="PTHR11552">
    <property type="entry name" value="GLUCOSE-METHANOL-CHOLINE GMC OXIDOREDUCTASE"/>
    <property type="match status" value="1"/>
</dbReference>
<evidence type="ECO:0000256" key="4">
    <source>
        <dbReference type="PIRSR" id="PIRSR000137-2"/>
    </source>
</evidence>
<keyword evidence="4" id="KW-0274">FAD</keyword>
<evidence type="ECO:0000313" key="7">
    <source>
        <dbReference type="Proteomes" id="UP000298327"/>
    </source>
</evidence>
<keyword evidence="7" id="KW-1185">Reference proteome</keyword>
<keyword evidence="4" id="KW-0285">Flavoprotein</keyword>
<evidence type="ECO:0000313" key="6">
    <source>
        <dbReference type="EMBL" id="TFY70460.1"/>
    </source>
</evidence>
<evidence type="ECO:0000256" key="1">
    <source>
        <dbReference type="ARBA" id="ARBA00001974"/>
    </source>
</evidence>
<feature type="active site" description="Proton acceptor" evidence="3">
    <location>
        <position position="530"/>
    </location>
</feature>
<dbReference type="GO" id="GO:0050660">
    <property type="term" value="F:flavin adenine dinucleotide binding"/>
    <property type="evidence" value="ECO:0007669"/>
    <property type="project" value="InterPro"/>
</dbReference>
<dbReference type="Pfam" id="PF00732">
    <property type="entry name" value="GMC_oxred_N"/>
    <property type="match status" value="1"/>
</dbReference>
<dbReference type="STRING" id="205917.A0A4Y9Z8L4"/>
<dbReference type="Gene3D" id="3.50.50.60">
    <property type="entry name" value="FAD/NAD(P)-binding domain"/>
    <property type="match status" value="2"/>
</dbReference>
<dbReference type="OrthoDB" id="269227at2759"/>
<feature type="domain" description="Glucose-methanol-choline oxidoreductase N-terminal" evidence="5">
    <location>
        <begin position="277"/>
        <end position="291"/>
    </location>
</feature>
<gene>
    <name evidence="6" type="ORF">EVG20_g2542</name>
</gene>
<evidence type="ECO:0000256" key="3">
    <source>
        <dbReference type="PIRSR" id="PIRSR000137-1"/>
    </source>
</evidence>
<dbReference type="PANTHER" id="PTHR11552:SF219">
    <property type="entry name" value="GLUCOSE-METHANOL-CHOLINE OXIDOREDUCTASE N-TERMINAL DOMAIN-CONTAINING PROTEIN"/>
    <property type="match status" value="1"/>
</dbReference>
<evidence type="ECO:0000256" key="2">
    <source>
        <dbReference type="ARBA" id="ARBA00010790"/>
    </source>
</evidence>
<dbReference type="SUPFAM" id="SSF54373">
    <property type="entry name" value="FAD-linked reductases, C-terminal domain"/>
    <property type="match status" value="1"/>
</dbReference>
<name>A0A4Y9Z8L4_9AGAM</name>
<evidence type="ECO:0000259" key="5">
    <source>
        <dbReference type="PROSITE" id="PS00624"/>
    </source>
</evidence>
<dbReference type="InterPro" id="IPR000172">
    <property type="entry name" value="GMC_OxRdtase_N"/>
</dbReference>
<proteinExistence type="inferred from homology"/>
<dbReference type="InterPro" id="IPR036188">
    <property type="entry name" value="FAD/NAD-bd_sf"/>
</dbReference>
<feature type="binding site" evidence="4">
    <location>
        <position position="235"/>
    </location>
    <ligand>
        <name>FAD</name>
        <dbReference type="ChEBI" id="CHEBI:57692"/>
    </ligand>
</feature>
<dbReference type="InterPro" id="IPR012132">
    <property type="entry name" value="GMC_OxRdtase"/>
</dbReference>
<feature type="active site" description="Proton donor" evidence="3">
    <location>
        <position position="484"/>
    </location>
</feature>
<accession>A0A4Y9Z8L4</accession>
<comment type="caution">
    <text evidence="6">The sequence shown here is derived from an EMBL/GenBank/DDBJ whole genome shotgun (WGS) entry which is preliminary data.</text>
</comment>
<dbReference type="GO" id="GO:0016614">
    <property type="term" value="F:oxidoreductase activity, acting on CH-OH group of donors"/>
    <property type="evidence" value="ECO:0007669"/>
    <property type="project" value="InterPro"/>
</dbReference>
<dbReference type="InterPro" id="IPR007867">
    <property type="entry name" value="GMC_OxRtase_C"/>
</dbReference>
<dbReference type="Proteomes" id="UP000298327">
    <property type="component" value="Unassembled WGS sequence"/>
</dbReference>
<dbReference type="PIRSF" id="PIRSF000137">
    <property type="entry name" value="Alcohol_oxidase"/>
    <property type="match status" value="1"/>
</dbReference>
<reference evidence="6 7" key="1">
    <citation type="submission" date="2019-02" db="EMBL/GenBank/DDBJ databases">
        <title>Genome sequencing of the rare red list fungi Dentipellis fragilis.</title>
        <authorList>
            <person name="Buettner E."/>
            <person name="Kellner H."/>
        </authorList>
    </citation>
    <scope>NUCLEOTIDE SEQUENCE [LARGE SCALE GENOMIC DNA]</scope>
    <source>
        <strain evidence="6 7">DSM 105465</strain>
    </source>
</reference>
<comment type="similarity">
    <text evidence="2">Belongs to the GMC oxidoreductase family.</text>
</comment>
<organism evidence="6 7">
    <name type="scientific">Dentipellis fragilis</name>
    <dbReference type="NCBI Taxonomy" id="205917"/>
    <lineage>
        <taxon>Eukaryota</taxon>
        <taxon>Fungi</taxon>
        <taxon>Dikarya</taxon>
        <taxon>Basidiomycota</taxon>
        <taxon>Agaricomycotina</taxon>
        <taxon>Agaricomycetes</taxon>
        <taxon>Russulales</taxon>
        <taxon>Hericiaceae</taxon>
        <taxon>Dentipellis</taxon>
    </lineage>
</organism>
<comment type="cofactor">
    <cofactor evidence="1 4">
        <name>FAD</name>
        <dbReference type="ChEBI" id="CHEBI:57692"/>
    </cofactor>
</comment>
<protein>
    <recommendedName>
        <fullName evidence="5">Glucose-methanol-choline oxidoreductase N-terminal domain-containing protein</fullName>
    </recommendedName>
</protein>
<dbReference type="EMBL" id="SEOQ01000100">
    <property type="protein sequence ID" value="TFY70460.1"/>
    <property type="molecule type" value="Genomic_DNA"/>
</dbReference>
<sequence>MIGVPFPHASSGTAGCVLANRLSADPAKTVLLVERGPSADTWVSRIPLFSMNFLASYSPSWKHTTVEEKELGRPLELYTGSALGGSSRINICLYTRGLPAEYDALSAAGRQGWAWNDVLPYFVASEKSDVVDSPDIHGSQGIMLPLRRLCQSSTSAQENGEIERSAVSPTLLIRRPGFPYIADLNSAQEPSIGCARLDHTVDDHDHRHSTFRAFLPKDLALQRKANLHICTNKIVQKLDIRTDSDGRKVTQGIHLASRNGNLQRNVRASREVIICGGPFGSPKVLMLSGIGPAKHLKDMRIPVIKNLPAVGSNLQDHVMVDTAWRIPLKDSFSVYLVRPWLFILAVIQHLLFGPGFLLGAMTQLSLLASSASLDKTGRPLREKPTSTSPLPDLEILPGTHLPNEEFDKKAPFASRLPIQRLYPAILTNPTDYSQLRACIRLTLQLASQMCTGHAYPLDPLAIPADSSDTAIDAHIRQRADTSYHYSSTCRMAPENDPAGGGVVDDQLRVHGVDRLRIADSSIFPWLLGTHLQAPAVMVVEKCADMILKENRVRDGQ</sequence>